<evidence type="ECO:0000313" key="9">
    <source>
        <dbReference type="Proteomes" id="UP000199053"/>
    </source>
</evidence>
<evidence type="ECO:0000259" key="7">
    <source>
        <dbReference type="Pfam" id="PF00155"/>
    </source>
</evidence>
<dbReference type="RefSeq" id="WP_092160766.1">
    <property type="nucleotide sequence ID" value="NZ_FNGA01000003.1"/>
</dbReference>
<reference evidence="9" key="1">
    <citation type="submission" date="2016-10" db="EMBL/GenBank/DDBJ databases">
        <authorList>
            <person name="Varghese N."/>
            <person name="Submissions S."/>
        </authorList>
    </citation>
    <scope>NUCLEOTIDE SEQUENCE [LARGE SCALE GENOMIC DNA]</scope>
    <source>
        <strain evidence="9">DSM 16995</strain>
    </source>
</reference>
<dbReference type="GO" id="GO:0008483">
    <property type="term" value="F:transaminase activity"/>
    <property type="evidence" value="ECO:0007669"/>
    <property type="project" value="UniProtKB-KW"/>
</dbReference>
<evidence type="ECO:0000256" key="3">
    <source>
        <dbReference type="ARBA" id="ARBA00011738"/>
    </source>
</evidence>
<dbReference type="InterPro" id="IPR050859">
    <property type="entry name" value="Class-I_PLP-dep_aminotransf"/>
</dbReference>
<dbReference type="InterPro" id="IPR015424">
    <property type="entry name" value="PyrdxlP-dep_Trfase"/>
</dbReference>
<dbReference type="Pfam" id="PF00155">
    <property type="entry name" value="Aminotran_1_2"/>
    <property type="match status" value="1"/>
</dbReference>
<evidence type="ECO:0000256" key="4">
    <source>
        <dbReference type="ARBA" id="ARBA00022576"/>
    </source>
</evidence>
<dbReference type="EMBL" id="FNGA01000003">
    <property type="protein sequence ID" value="SDL08865.1"/>
    <property type="molecule type" value="Genomic_DNA"/>
</dbReference>
<keyword evidence="4" id="KW-0032">Aminotransferase</keyword>
<evidence type="ECO:0000256" key="5">
    <source>
        <dbReference type="ARBA" id="ARBA00022679"/>
    </source>
</evidence>
<evidence type="ECO:0000313" key="8">
    <source>
        <dbReference type="EMBL" id="SDL08865.1"/>
    </source>
</evidence>
<dbReference type="GO" id="GO:0030170">
    <property type="term" value="F:pyridoxal phosphate binding"/>
    <property type="evidence" value="ECO:0007669"/>
    <property type="project" value="InterPro"/>
</dbReference>
<dbReference type="PANTHER" id="PTHR42790">
    <property type="entry name" value="AMINOTRANSFERASE"/>
    <property type="match status" value="1"/>
</dbReference>
<sequence length="396" mass="44038">MPVKFADRMSTVHRSFIREILKVTEDTSIISFAGGLPNPELFPVADLEAAAVGVFQDSGPQSLQYSTTEGYLPLREYIAARYKEKKGIDVSPDEILITSGSQQCLDLLGKVLLNAGDKVIIERPGYLGAIQSFSMFQADFITVDLEADGPNLAELEAALNQDKVKMFYAVTNFQNPSGLTYSAEKRAGVAKLMKGRDTLFIEDDPYGELRFRGESHPPVVRGYLDEGGILLGSFSKVAAPGFRLGWMVCGGEMRDKLIIAKQASDLHTSTFAQRVMHRYLTDNVLDDHIEKIKERYGKQRDVMVESIKKYFPAEVKITEPEGGMFLWATLPESLSAMDFFDEAIKNKVAFVPGRPFYVDDSGENTLRLNFSNSDEERIVEGIKRLGAGLKDFIARA</sequence>
<dbReference type="STRING" id="246191.SAMN05660337_2039"/>
<evidence type="ECO:0000256" key="6">
    <source>
        <dbReference type="ARBA" id="ARBA00022898"/>
    </source>
</evidence>
<comment type="cofactor">
    <cofactor evidence="1">
        <name>pyridoxal 5'-phosphate</name>
        <dbReference type="ChEBI" id="CHEBI:597326"/>
    </cofactor>
</comment>
<gene>
    <name evidence="8" type="ORF">SAMN05660337_2039</name>
</gene>
<protein>
    <submittedName>
        <fullName evidence="8">2-aminoadipate transaminase</fullName>
    </submittedName>
</protein>
<dbReference type="InterPro" id="IPR015422">
    <property type="entry name" value="PyrdxlP-dep_Trfase_small"/>
</dbReference>
<evidence type="ECO:0000256" key="1">
    <source>
        <dbReference type="ARBA" id="ARBA00001933"/>
    </source>
</evidence>
<organism evidence="8 9">
    <name type="scientific">Maridesulfovibrio ferrireducens</name>
    <dbReference type="NCBI Taxonomy" id="246191"/>
    <lineage>
        <taxon>Bacteria</taxon>
        <taxon>Pseudomonadati</taxon>
        <taxon>Thermodesulfobacteriota</taxon>
        <taxon>Desulfovibrionia</taxon>
        <taxon>Desulfovibrionales</taxon>
        <taxon>Desulfovibrionaceae</taxon>
        <taxon>Maridesulfovibrio</taxon>
    </lineage>
</organism>
<dbReference type="AlphaFoldDB" id="A0A1G9H7M8"/>
<dbReference type="OrthoDB" id="9808770at2"/>
<keyword evidence="6" id="KW-0663">Pyridoxal phosphate</keyword>
<comment type="subunit">
    <text evidence="3">Homodimer.</text>
</comment>
<proteinExistence type="inferred from homology"/>
<dbReference type="InterPro" id="IPR015421">
    <property type="entry name" value="PyrdxlP-dep_Trfase_major"/>
</dbReference>
<feature type="domain" description="Aminotransferase class I/classII large" evidence="7">
    <location>
        <begin position="57"/>
        <end position="385"/>
    </location>
</feature>
<dbReference type="GO" id="GO:1901605">
    <property type="term" value="P:alpha-amino acid metabolic process"/>
    <property type="evidence" value="ECO:0007669"/>
    <property type="project" value="TreeGrafter"/>
</dbReference>
<dbReference type="Proteomes" id="UP000199053">
    <property type="component" value="Unassembled WGS sequence"/>
</dbReference>
<name>A0A1G9H7M8_9BACT</name>
<dbReference type="Gene3D" id="3.40.640.10">
    <property type="entry name" value="Type I PLP-dependent aspartate aminotransferase-like (Major domain)"/>
    <property type="match status" value="1"/>
</dbReference>
<dbReference type="CDD" id="cd00609">
    <property type="entry name" value="AAT_like"/>
    <property type="match status" value="1"/>
</dbReference>
<dbReference type="InterPro" id="IPR004839">
    <property type="entry name" value="Aminotransferase_I/II_large"/>
</dbReference>
<dbReference type="PANTHER" id="PTHR42790:SF19">
    <property type="entry name" value="KYNURENINE_ALPHA-AMINOADIPATE AMINOTRANSFERASE, MITOCHONDRIAL"/>
    <property type="match status" value="1"/>
</dbReference>
<dbReference type="FunFam" id="3.40.640.10:FF:000053">
    <property type="entry name" value="Aminotransferase, class I"/>
    <property type="match status" value="1"/>
</dbReference>
<accession>A0A1G9H7M8</accession>
<dbReference type="Gene3D" id="3.90.1150.10">
    <property type="entry name" value="Aspartate Aminotransferase, domain 1"/>
    <property type="match status" value="1"/>
</dbReference>
<comment type="similarity">
    <text evidence="2">Belongs to the class-I pyridoxal-phosphate-dependent aminotransferase family.</text>
</comment>
<keyword evidence="5" id="KW-0808">Transferase</keyword>
<evidence type="ECO:0000256" key="2">
    <source>
        <dbReference type="ARBA" id="ARBA00007441"/>
    </source>
</evidence>
<keyword evidence="9" id="KW-1185">Reference proteome</keyword>
<dbReference type="SUPFAM" id="SSF53383">
    <property type="entry name" value="PLP-dependent transferases"/>
    <property type="match status" value="1"/>
</dbReference>